<feature type="region of interest" description="Disordered" evidence="2">
    <location>
        <begin position="189"/>
        <end position="217"/>
    </location>
</feature>
<dbReference type="EMBL" id="SRMA01026098">
    <property type="protein sequence ID" value="TRY87734.1"/>
    <property type="molecule type" value="Genomic_DNA"/>
</dbReference>
<dbReference type="Pfam" id="PF24055">
    <property type="entry name" value="POL3_N"/>
    <property type="match status" value="1"/>
</dbReference>
<dbReference type="FunFam" id="3.30.342.10:FF:000002">
    <property type="entry name" value="DNA polymerase zeta catalytic subunit isoform X1"/>
    <property type="match status" value="1"/>
</dbReference>
<comment type="caution">
    <text evidence="5">The sequence shown here is derived from an EMBL/GenBank/DDBJ whole genome shotgun (WGS) entry which is preliminary data.</text>
</comment>
<dbReference type="GO" id="GO:0042276">
    <property type="term" value="P:error-prone translesion synthesis"/>
    <property type="evidence" value="ECO:0007669"/>
    <property type="project" value="TreeGrafter"/>
</dbReference>
<dbReference type="InterPro" id="IPR056435">
    <property type="entry name" value="DPOD/Z_N"/>
</dbReference>
<dbReference type="Pfam" id="PF24065">
    <property type="entry name" value="REV3_N"/>
    <property type="match status" value="1"/>
</dbReference>
<name>A0A553QCS3_9TELE</name>
<evidence type="ECO:0000256" key="1">
    <source>
        <dbReference type="ARBA" id="ARBA00049244"/>
    </source>
</evidence>
<dbReference type="GO" id="GO:0005634">
    <property type="term" value="C:nucleus"/>
    <property type="evidence" value="ECO:0007669"/>
    <property type="project" value="TreeGrafter"/>
</dbReference>
<dbReference type="PANTHER" id="PTHR45812">
    <property type="entry name" value="DNA POLYMERASE ZETA CATALYTIC SUBUNIT"/>
    <property type="match status" value="1"/>
</dbReference>
<dbReference type="GO" id="GO:0000724">
    <property type="term" value="P:double-strand break repair via homologous recombination"/>
    <property type="evidence" value="ECO:0007669"/>
    <property type="project" value="TreeGrafter"/>
</dbReference>
<evidence type="ECO:0000259" key="3">
    <source>
        <dbReference type="Pfam" id="PF24055"/>
    </source>
</evidence>
<dbReference type="Gene3D" id="3.30.342.10">
    <property type="entry name" value="DNA Polymerase, chain B, domain 1"/>
    <property type="match status" value="1"/>
</dbReference>
<feature type="domain" description="DNA polymerase delta/zeta catalytic subunit N-terminal" evidence="3">
    <location>
        <begin position="56"/>
        <end position="134"/>
    </location>
</feature>
<feature type="compositionally biased region" description="Basic and acidic residues" evidence="2">
    <location>
        <begin position="189"/>
        <end position="201"/>
    </location>
</feature>
<dbReference type="GO" id="GO:0016035">
    <property type="term" value="C:zeta DNA polymerase complex"/>
    <property type="evidence" value="ECO:0007669"/>
    <property type="project" value="InterPro"/>
</dbReference>
<proteinExistence type="predicted"/>
<dbReference type="AlphaFoldDB" id="A0A553QCS3"/>
<dbReference type="InterPro" id="IPR012337">
    <property type="entry name" value="RNaseH-like_sf"/>
</dbReference>
<dbReference type="InterPro" id="IPR056447">
    <property type="entry name" value="REV3_N"/>
</dbReference>
<dbReference type="STRING" id="623744.A0A553QCS3"/>
<organism evidence="5 6">
    <name type="scientific">Danionella cerebrum</name>
    <dbReference type="NCBI Taxonomy" id="2873325"/>
    <lineage>
        <taxon>Eukaryota</taxon>
        <taxon>Metazoa</taxon>
        <taxon>Chordata</taxon>
        <taxon>Craniata</taxon>
        <taxon>Vertebrata</taxon>
        <taxon>Euteleostomi</taxon>
        <taxon>Actinopterygii</taxon>
        <taxon>Neopterygii</taxon>
        <taxon>Teleostei</taxon>
        <taxon>Ostariophysi</taxon>
        <taxon>Cypriniformes</taxon>
        <taxon>Danionidae</taxon>
        <taxon>Danioninae</taxon>
        <taxon>Danionella</taxon>
    </lineage>
</organism>
<comment type="catalytic activity">
    <reaction evidence="1">
        <text>DNA(n) + a 2'-deoxyribonucleoside 5'-triphosphate = DNA(n+1) + diphosphate</text>
        <dbReference type="Rhea" id="RHEA:22508"/>
        <dbReference type="Rhea" id="RHEA-COMP:17339"/>
        <dbReference type="Rhea" id="RHEA-COMP:17340"/>
        <dbReference type="ChEBI" id="CHEBI:33019"/>
        <dbReference type="ChEBI" id="CHEBI:61560"/>
        <dbReference type="ChEBI" id="CHEBI:173112"/>
        <dbReference type="EC" id="2.7.7.7"/>
    </reaction>
</comment>
<dbReference type="InterPro" id="IPR030559">
    <property type="entry name" value="PolZ_Rev3"/>
</dbReference>
<dbReference type="SUPFAM" id="SSF53098">
    <property type="entry name" value="Ribonuclease H-like"/>
    <property type="match status" value="1"/>
</dbReference>
<evidence type="ECO:0000259" key="4">
    <source>
        <dbReference type="Pfam" id="PF24065"/>
    </source>
</evidence>
<dbReference type="GO" id="GO:0003887">
    <property type="term" value="F:DNA-directed DNA polymerase activity"/>
    <property type="evidence" value="ECO:0007669"/>
    <property type="project" value="UniProtKB-EC"/>
</dbReference>
<evidence type="ECO:0000313" key="6">
    <source>
        <dbReference type="Proteomes" id="UP000316079"/>
    </source>
</evidence>
<reference evidence="5 6" key="1">
    <citation type="journal article" date="2019" name="Sci. Data">
        <title>Hybrid genome assembly and annotation of Danionella translucida.</title>
        <authorList>
            <person name="Kadobianskyi M."/>
            <person name="Schulze L."/>
            <person name="Schuelke M."/>
            <person name="Judkewitz B."/>
        </authorList>
    </citation>
    <scope>NUCLEOTIDE SEQUENCE [LARGE SCALE GENOMIC DNA]</scope>
    <source>
        <strain evidence="5 6">Bolton</strain>
    </source>
</reference>
<gene>
    <name evidence="5" type="ORF">DNTS_031801</name>
</gene>
<keyword evidence="6" id="KW-1185">Reference proteome</keyword>
<dbReference type="OrthoDB" id="8936361at2759"/>
<dbReference type="Proteomes" id="UP000316079">
    <property type="component" value="Unassembled WGS sequence"/>
</dbReference>
<dbReference type="PANTHER" id="PTHR45812:SF1">
    <property type="entry name" value="DNA POLYMERASE ZETA CATALYTIC SUBUNIT"/>
    <property type="match status" value="1"/>
</dbReference>
<accession>A0A553QCS3</accession>
<evidence type="ECO:0000256" key="2">
    <source>
        <dbReference type="SAM" id="MobiDB-lite"/>
    </source>
</evidence>
<sequence>MLSVRIVTADYYMSSPLLELDPCYSEFRESEVRRVPVVRIFGATPAGQKTCLHLHGIFPYLYVPFDGSGQEVNNYLRQLAFSMDRALNISLGNPSSPVQHIFKVILVMGMPFYGYHEKEKVFMKIYLYNPQMVKRLSELLQAGAVMNKSFQPHEAHIPFLLQLFIDYNLYGMNLITLAAVKFRRSRATGEESINRGSDSKTESQWNPSMPSPATRETPYTRWEEENLPSSLVLEEVQRMSVCELEVDAVAADVLNFLEIENQIGRNPGLQAIWDDERHRRQQSSYTDIPESQDREFVEASDSELAFIKRFKEILRDKQFNVSLEDADSFPELSQYSAALSPDDLLCRPASQVHVHQDRNTGEAQLLATFLQQ</sequence>
<feature type="domain" description="DNA polymerase zeta catalytic subunit N-terminal" evidence="4">
    <location>
        <begin position="1"/>
        <end position="55"/>
    </location>
</feature>
<evidence type="ECO:0000313" key="5">
    <source>
        <dbReference type="EMBL" id="TRY87734.1"/>
    </source>
</evidence>
<protein>
    <submittedName>
        <fullName evidence="5">Uncharacterized protein</fullName>
    </submittedName>
</protein>